<protein>
    <submittedName>
        <fullName evidence="1">Uncharacterized protein</fullName>
    </submittedName>
</protein>
<reference evidence="1" key="1">
    <citation type="journal article" date="2021" name="Proc. Natl. Acad. Sci. U.S.A.">
        <title>A Catalog of Tens of Thousands of Viruses from Human Metagenomes Reveals Hidden Associations with Chronic Diseases.</title>
        <authorList>
            <person name="Tisza M.J."/>
            <person name="Buck C.B."/>
        </authorList>
    </citation>
    <scope>NUCLEOTIDE SEQUENCE</scope>
    <source>
        <strain evidence="1">CtKFk2</strain>
    </source>
</reference>
<sequence length="35" mass="4207">MYIVLKQSFQTFRTPPDFYPFLSGGVSYIDFYKHI</sequence>
<accession>A0A8S5T0E0</accession>
<proteinExistence type="predicted"/>
<name>A0A8S5T0E0_9CAUD</name>
<dbReference type="EMBL" id="BK032722">
    <property type="protein sequence ID" value="DAF56828.1"/>
    <property type="molecule type" value="Genomic_DNA"/>
</dbReference>
<evidence type="ECO:0000313" key="1">
    <source>
        <dbReference type="EMBL" id="DAF56828.1"/>
    </source>
</evidence>
<organism evidence="1">
    <name type="scientific">Siphoviridae sp. ctKFk2</name>
    <dbReference type="NCBI Taxonomy" id="2827841"/>
    <lineage>
        <taxon>Viruses</taxon>
        <taxon>Duplodnaviria</taxon>
        <taxon>Heunggongvirae</taxon>
        <taxon>Uroviricota</taxon>
        <taxon>Caudoviricetes</taxon>
    </lineage>
</organism>